<dbReference type="Pfam" id="PF00067">
    <property type="entry name" value="p450"/>
    <property type="match status" value="1"/>
</dbReference>
<reference evidence="8 9" key="1">
    <citation type="submission" date="2020-04" db="EMBL/GenBank/DDBJ databases">
        <title>MicrobeNet Type strains.</title>
        <authorList>
            <person name="Nicholson A.C."/>
        </authorList>
    </citation>
    <scope>NUCLEOTIDE SEQUENCE [LARGE SCALE GENOMIC DNA]</scope>
    <source>
        <strain evidence="8 9">JCM 3332</strain>
    </source>
</reference>
<protein>
    <submittedName>
        <fullName evidence="8">Cytochrome P450</fullName>
    </submittedName>
</protein>
<dbReference type="Gene3D" id="1.10.630.10">
    <property type="entry name" value="Cytochrome P450"/>
    <property type="match status" value="1"/>
</dbReference>
<dbReference type="AlphaFoldDB" id="A0A846YVM5"/>
<evidence type="ECO:0000256" key="6">
    <source>
        <dbReference type="ARBA" id="ARBA00023004"/>
    </source>
</evidence>
<organism evidence="8 9">
    <name type="scientific">Nocardia flavorosea</name>
    <dbReference type="NCBI Taxonomy" id="53429"/>
    <lineage>
        <taxon>Bacteria</taxon>
        <taxon>Bacillati</taxon>
        <taxon>Actinomycetota</taxon>
        <taxon>Actinomycetes</taxon>
        <taxon>Mycobacteriales</taxon>
        <taxon>Nocardiaceae</taxon>
        <taxon>Nocardia</taxon>
    </lineage>
</organism>
<keyword evidence="6" id="KW-0408">Iron</keyword>
<dbReference type="SUPFAM" id="SSF48264">
    <property type="entry name" value="Cytochrome P450"/>
    <property type="match status" value="1"/>
</dbReference>
<dbReference type="PRINTS" id="PR00465">
    <property type="entry name" value="EP450IV"/>
</dbReference>
<comment type="cofactor">
    <cofactor evidence="1">
        <name>heme</name>
        <dbReference type="ChEBI" id="CHEBI:30413"/>
    </cofactor>
</comment>
<evidence type="ECO:0000256" key="7">
    <source>
        <dbReference type="ARBA" id="ARBA00023033"/>
    </source>
</evidence>
<comment type="caution">
    <text evidence="8">The sequence shown here is derived from an EMBL/GenBank/DDBJ whole genome shotgun (WGS) entry which is preliminary data.</text>
</comment>
<keyword evidence="3" id="KW-0349">Heme</keyword>
<evidence type="ECO:0000256" key="1">
    <source>
        <dbReference type="ARBA" id="ARBA00001971"/>
    </source>
</evidence>
<evidence type="ECO:0000256" key="5">
    <source>
        <dbReference type="ARBA" id="ARBA00023002"/>
    </source>
</evidence>
<keyword evidence="7" id="KW-0503">Monooxygenase</keyword>
<dbReference type="PANTHER" id="PTHR24286">
    <property type="entry name" value="CYTOCHROME P450 26"/>
    <property type="match status" value="1"/>
</dbReference>
<name>A0A846YVM5_9NOCA</name>
<sequence length="378" mass="42891">MRSRVLAQPPAGSGLKPIHGTYLPTPREVLWALRAPEKAIARRRELFGDISFMYSPLEGKLVNPAGPDGCAAVALNKDKAFASEPGWGLMIGRFFRRGLLLMDFDEHRYHRLILQQAFTADQLRGYLAQMQPMVRQRIAELPVGDGIRIHHELKKLTLDIALESFLGLKISRAEADRVNKAFIDCVQACLALIRYDVPGTRWSRGLAGRRELEEFLRRHLPAKRAARTPDLFSTLCHLNSEEGHGLTDDEIIDHLIFVLMAAHDTSTITLATMTYYLARHPEWQERARAQSRELPATITYDTLPDHTLLDRIMKESLRLNPPVPGLVRQAIEDTEIDGYFIPKGTRVTAMPLANHYNPDLWTAPETFDPDRFSDERAE</sequence>
<dbReference type="Proteomes" id="UP000570678">
    <property type="component" value="Unassembled WGS sequence"/>
</dbReference>
<evidence type="ECO:0000256" key="4">
    <source>
        <dbReference type="ARBA" id="ARBA00022723"/>
    </source>
</evidence>
<proteinExistence type="inferred from homology"/>
<feature type="non-terminal residue" evidence="8">
    <location>
        <position position="378"/>
    </location>
</feature>
<dbReference type="EMBL" id="JAAXOT010000046">
    <property type="protein sequence ID" value="NKY61059.1"/>
    <property type="molecule type" value="Genomic_DNA"/>
</dbReference>
<dbReference type="GO" id="GO:0004497">
    <property type="term" value="F:monooxygenase activity"/>
    <property type="evidence" value="ECO:0007669"/>
    <property type="project" value="UniProtKB-KW"/>
</dbReference>
<evidence type="ECO:0000256" key="2">
    <source>
        <dbReference type="ARBA" id="ARBA00010617"/>
    </source>
</evidence>
<comment type="similarity">
    <text evidence="2">Belongs to the cytochrome P450 family.</text>
</comment>
<dbReference type="InterPro" id="IPR036396">
    <property type="entry name" value="Cyt_P450_sf"/>
</dbReference>
<dbReference type="GO" id="GO:0020037">
    <property type="term" value="F:heme binding"/>
    <property type="evidence" value="ECO:0007669"/>
    <property type="project" value="InterPro"/>
</dbReference>
<dbReference type="PANTHER" id="PTHR24286:SF24">
    <property type="entry name" value="LANOSTEROL 14-ALPHA DEMETHYLASE"/>
    <property type="match status" value="1"/>
</dbReference>
<dbReference type="InterPro" id="IPR001128">
    <property type="entry name" value="Cyt_P450"/>
</dbReference>
<gene>
    <name evidence="8" type="ORF">HGA15_34000</name>
</gene>
<dbReference type="GO" id="GO:0005506">
    <property type="term" value="F:iron ion binding"/>
    <property type="evidence" value="ECO:0007669"/>
    <property type="project" value="InterPro"/>
</dbReference>
<dbReference type="GO" id="GO:0016125">
    <property type="term" value="P:sterol metabolic process"/>
    <property type="evidence" value="ECO:0007669"/>
    <property type="project" value="TreeGrafter"/>
</dbReference>
<evidence type="ECO:0000313" key="9">
    <source>
        <dbReference type="Proteomes" id="UP000570678"/>
    </source>
</evidence>
<keyword evidence="5" id="KW-0560">Oxidoreductase</keyword>
<evidence type="ECO:0000256" key="3">
    <source>
        <dbReference type="ARBA" id="ARBA00022617"/>
    </source>
</evidence>
<accession>A0A846YVM5</accession>
<keyword evidence="4" id="KW-0479">Metal-binding</keyword>
<dbReference type="InterPro" id="IPR002403">
    <property type="entry name" value="Cyt_P450_E_grp-IV"/>
</dbReference>
<evidence type="ECO:0000313" key="8">
    <source>
        <dbReference type="EMBL" id="NKY61059.1"/>
    </source>
</evidence>
<keyword evidence="9" id="KW-1185">Reference proteome</keyword>
<dbReference type="GO" id="GO:0016705">
    <property type="term" value="F:oxidoreductase activity, acting on paired donors, with incorporation or reduction of molecular oxygen"/>
    <property type="evidence" value="ECO:0007669"/>
    <property type="project" value="InterPro"/>
</dbReference>